<gene>
    <name evidence="11" type="ORF">O181_002907</name>
</gene>
<evidence type="ECO:0000256" key="2">
    <source>
        <dbReference type="ARBA" id="ARBA00022722"/>
    </source>
</evidence>
<dbReference type="GO" id="GO:0016787">
    <property type="term" value="F:hydrolase activity"/>
    <property type="evidence" value="ECO:0007669"/>
    <property type="project" value="UniProtKB-KW"/>
</dbReference>
<evidence type="ECO:0000313" key="11">
    <source>
        <dbReference type="EMBL" id="MBW0463192.1"/>
    </source>
</evidence>
<evidence type="ECO:0000256" key="9">
    <source>
        <dbReference type="ARBA" id="ARBA00022932"/>
    </source>
</evidence>
<dbReference type="InterPro" id="IPR036397">
    <property type="entry name" value="RNaseH_sf"/>
</dbReference>
<dbReference type="GO" id="GO:0003676">
    <property type="term" value="F:nucleic acid binding"/>
    <property type="evidence" value="ECO:0007669"/>
    <property type="project" value="InterPro"/>
</dbReference>
<sequence>MYLSSRTTNCFSFFKKGVNNLPTSPYTLQQNQVAERGNQTTINKARGLLKYSSLQLSYWEEAVNTAMYLENLTPNETIYLKNLSLNGTIMNPHLDPYIPLDVLLYIIITMSMENFHTGDPTGYSLGMERDITDSEYWTWRKVMLLFLTM</sequence>
<dbReference type="GO" id="GO:0003964">
    <property type="term" value="F:RNA-directed DNA polymerase activity"/>
    <property type="evidence" value="ECO:0007669"/>
    <property type="project" value="UniProtKB-KW"/>
</dbReference>
<evidence type="ECO:0000256" key="6">
    <source>
        <dbReference type="ARBA" id="ARBA00022842"/>
    </source>
</evidence>
<name>A0A9Q3BDC5_9BASI</name>
<keyword evidence="8" id="KW-0695">RNA-directed DNA polymerase</keyword>
<dbReference type="Proteomes" id="UP000765509">
    <property type="component" value="Unassembled WGS sequence"/>
</dbReference>
<organism evidence="11 12">
    <name type="scientific">Austropuccinia psidii MF-1</name>
    <dbReference type="NCBI Taxonomy" id="1389203"/>
    <lineage>
        <taxon>Eukaryota</taxon>
        <taxon>Fungi</taxon>
        <taxon>Dikarya</taxon>
        <taxon>Basidiomycota</taxon>
        <taxon>Pucciniomycotina</taxon>
        <taxon>Pucciniomycetes</taxon>
        <taxon>Pucciniales</taxon>
        <taxon>Sphaerophragmiaceae</taxon>
        <taxon>Austropuccinia</taxon>
    </lineage>
</organism>
<dbReference type="PANTHER" id="PTHR42648">
    <property type="entry name" value="TRANSPOSASE, PUTATIVE-RELATED"/>
    <property type="match status" value="1"/>
</dbReference>
<dbReference type="GO" id="GO:0046872">
    <property type="term" value="F:metal ion binding"/>
    <property type="evidence" value="ECO:0007669"/>
    <property type="project" value="UniProtKB-KW"/>
</dbReference>
<keyword evidence="10" id="KW-0233">DNA recombination</keyword>
<keyword evidence="4" id="KW-0255">Endonuclease</keyword>
<reference evidence="11" key="1">
    <citation type="submission" date="2021-03" db="EMBL/GenBank/DDBJ databases">
        <title>Draft genome sequence of rust myrtle Austropuccinia psidii MF-1, a brazilian biotype.</title>
        <authorList>
            <person name="Quecine M.C."/>
            <person name="Pachon D.M.R."/>
            <person name="Bonatelli M.L."/>
            <person name="Correr F.H."/>
            <person name="Franceschini L.M."/>
            <person name="Leite T.F."/>
            <person name="Margarido G.R.A."/>
            <person name="Almeida C.A."/>
            <person name="Ferrarezi J.A."/>
            <person name="Labate C.A."/>
        </authorList>
    </citation>
    <scope>NUCLEOTIDE SEQUENCE</scope>
    <source>
        <strain evidence="11">MF-1</strain>
    </source>
</reference>
<evidence type="ECO:0008006" key="13">
    <source>
        <dbReference type="Google" id="ProtNLM"/>
    </source>
</evidence>
<keyword evidence="7" id="KW-0229">DNA integration</keyword>
<keyword evidence="1" id="KW-0548">Nucleotidyltransferase</keyword>
<keyword evidence="6" id="KW-0460">Magnesium</keyword>
<dbReference type="GO" id="GO:0015074">
    <property type="term" value="P:DNA integration"/>
    <property type="evidence" value="ECO:0007669"/>
    <property type="project" value="UniProtKB-KW"/>
</dbReference>
<dbReference type="EMBL" id="AVOT02000501">
    <property type="protein sequence ID" value="MBW0463192.1"/>
    <property type="molecule type" value="Genomic_DNA"/>
</dbReference>
<evidence type="ECO:0000313" key="12">
    <source>
        <dbReference type="Proteomes" id="UP000765509"/>
    </source>
</evidence>
<keyword evidence="3" id="KW-0479">Metal-binding</keyword>
<keyword evidence="12" id="KW-1185">Reference proteome</keyword>
<keyword evidence="9" id="KW-0808">Transferase</keyword>
<dbReference type="InterPro" id="IPR012337">
    <property type="entry name" value="RNaseH-like_sf"/>
</dbReference>
<evidence type="ECO:0000256" key="7">
    <source>
        <dbReference type="ARBA" id="ARBA00022908"/>
    </source>
</evidence>
<dbReference type="GO" id="GO:0004519">
    <property type="term" value="F:endonuclease activity"/>
    <property type="evidence" value="ECO:0007669"/>
    <property type="project" value="UniProtKB-KW"/>
</dbReference>
<keyword evidence="5" id="KW-0378">Hydrolase</keyword>
<dbReference type="AlphaFoldDB" id="A0A9Q3BDC5"/>
<dbReference type="InterPro" id="IPR039537">
    <property type="entry name" value="Retrotran_Ty1/copia-like"/>
</dbReference>
<evidence type="ECO:0000256" key="1">
    <source>
        <dbReference type="ARBA" id="ARBA00022695"/>
    </source>
</evidence>
<keyword evidence="2" id="KW-0540">Nuclease</keyword>
<accession>A0A9Q3BDC5</accession>
<dbReference type="GO" id="GO:0003887">
    <property type="term" value="F:DNA-directed DNA polymerase activity"/>
    <property type="evidence" value="ECO:0007669"/>
    <property type="project" value="UniProtKB-KW"/>
</dbReference>
<protein>
    <recommendedName>
        <fullName evidence="13">Integrase catalytic domain-containing protein</fullName>
    </recommendedName>
</protein>
<dbReference type="Gene3D" id="3.30.420.10">
    <property type="entry name" value="Ribonuclease H-like superfamily/Ribonuclease H"/>
    <property type="match status" value="1"/>
</dbReference>
<proteinExistence type="predicted"/>
<dbReference type="SUPFAM" id="SSF53098">
    <property type="entry name" value="Ribonuclease H-like"/>
    <property type="match status" value="1"/>
</dbReference>
<dbReference type="GO" id="GO:0006310">
    <property type="term" value="P:DNA recombination"/>
    <property type="evidence" value="ECO:0007669"/>
    <property type="project" value="UniProtKB-KW"/>
</dbReference>
<evidence type="ECO:0000256" key="4">
    <source>
        <dbReference type="ARBA" id="ARBA00022759"/>
    </source>
</evidence>
<dbReference type="PANTHER" id="PTHR42648:SF11">
    <property type="entry name" value="TRANSPOSON TY4-P GAG-POL POLYPROTEIN"/>
    <property type="match status" value="1"/>
</dbReference>
<evidence type="ECO:0000256" key="8">
    <source>
        <dbReference type="ARBA" id="ARBA00022918"/>
    </source>
</evidence>
<evidence type="ECO:0000256" key="3">
    <source>
        <dbReference type="ARBA" id="ARBA00022723"/>
    </source>
</evidence>
<evidence type="ECO:0000256" key="5">
    <source>
        <dbReference type="ARBA" id="ARBA00022801"/>
    </source>
</evidence>
<comment type="caution">
    <text evidence="11">The sequence shown here is derived from an EMBL/GenBank/DDBJ whole genome shotgun (WGS) entry which is preliminary data.</text>
</comment>
<keyword evidence="9" id="KW-0239">DNA-directed DNA polymerase</keyword>
<evidence type="ECO:0000256" key="10">
    <source>
        <dbReference type="ARBA" id="ARBA00023172"/>
    </source>
</evidence>